<proteinExistence type="predicted"/>
<accession>A0ABS8VLM2</accession>
<reference evidence="1 2" key="1">
    <citation type="journal article" date="2021" name="BMC Genomics">
        <title>Datura genome reveals duplications of psychoactive alkaloid biosynthetic genes and high mutation rate following tissue culture.</title>
        <authorList>
            <person name="Rajewski A."/>
            <person name="Carter-House D."/>
            <person name="Stajich J."/>
            <person name="Litt A."/>
        </authorList>
    </citation>
    <scope>NUCLEOTIDE SEQUENCE [LARGE SCALE GENOMIC DNA]</scope>
    <source>
        <strain evidence="1">AR-01</strain>
    </source>
</reference>
<gene>
    <name evidence="1" type="ORF">HAX54_037661</name>
</gene>
<comment type="caution">
    <text evidence="1">The sequence shown here is derived from an EMBL/GenBank/DDBJ whole genome shotgun (WGS) entry which is preliminary data.</text>
</comment>
<protein>
    <recommendedName>
        <fullName evidence="3">t-SNARE coiled-coil homology domain-containing protein</fullName>
    </recommendedName>
</protein>
<dbReference type="EMBL" id="JACEIK010005060">
    <property type="protein sequence ID" value="MCE0480635.1"/>
    <property type="molecule type" value="Genomic_DNA"/>
</dbReference>
<name>A0ABS8VLM2_DATST</name>
<sequence length="99" mass="11144">MTHLTKEIHELEQEIDMFGLGIHDLEDDLSAKVDVFNAQQFSVELCEAGKLVALLLWVINLPPVLVTSLQLKEEFSGGLNRLIVLSIVFLVNRLITDSR</sequence>
<dbReference type="Proteomes" id="UP000823775">
    <property type="component" value="Unassembled WGS sequence"/>
</dbReference>
<evidence type="ECO:0000313" key="2">
    <source>
        <dbReference type="Proteomes" id="UP000823775"/>
    </source>
</evidence>
<organism evidence="1 2">
    <name type="scientific">Datura stramonium</name>
    <name type="common">Jimsonweed</name>
    <name type="synonym">Common thornapple</name>
    <dbReference type="NCBI Taxonomy" id="4076"/>
    <lineage>
        <taxon>Eukaryota</taxon>
        <taxon>Viridiplantae</taxon>
        <taxon>Streptophyta</taxon>
        <taxon>Embryophyta</taxon>
        <taxon>Tracheophyta</taxon>
        <taxon>Spermatophyta</taxon>
        <taxon>Magnoliopsida</taxon>
        <taxon>eudicotyledons</taxon>
        <taxon>Gunneridae</taxon>
        <taxon>Pentapetalae</taxon>
        <taxon>asterids</taxon>
        <taxon>lamiids</taxon>
        <taxon>Solanales</taxon>
        <taxon>Solanaceae</taxon>
        <taxon>Solanoideae</taxon>
        <taxon>Datureae</taxon>
        <taxon>Datura</taxon>
    </lineage>
</organism>
<keyword evidence="2" id="KW-1185">Reference proteome</keyword>
<evidence type="ECO:0008006" key="3">
    <source>
        <dbReference type="Google" id="ProtNLM"/>
    </source>
</evidence>
<evidence type="ECO:0000313" key="1">
    <source>
        <dbReference type="EMBL" id="MCE0480635.1"/>
    </source>
</evidence>